<proteinExistence type="predicted"/>
<dbReference type="Gene3D" id="1.10.10.10">
    <property type="entry name" value="Winged helix-like DNA-binding domain superfamily/Winged helix DNA-binding domain"/>
    <property type="match status" value="1"/>
</dbReference>
<dbReference type="EMBL" id="CP027806">
    <property type="protein sequence ID" value="AXI99761.1"/>
    <property type="molecule type" value="Genomic_DNA"/>
</dbReference>
<reference evidence="1 2" key="1">
    <citation type="submission" date="2018-03" db="EMBL/GenBank/DDBJ databases">
        <title>Phenotypic and genomic properties of Cyclonatronum proteinivorum gen. nov., sp. nov., a haloalkaliphilic bacteroidete from soda lakes possessing Na+-translocating rhodopsin.</title>
        <authorList>
            <person name="Toshchakov S.V."/>
            <person name="Korzhenkov A."/>
            <person name="Samarov N.I."/>
            <person name="Kublanov I.V."/>
            <person name="Muntyan M.S."/>
            <person name="Sorokin D.Y."/>
        </authorList>
    </citation>
    <scope>NUCLEOTIDE SEQUENCE [LARGE SCALE GENOMIC DNA]</scope>
    <source>
        <strain evidence="1 2">Omega</strain>
    </source>
</reference>
<organism evidence="1 2">
    <name type="scientific">Cyclonatronum proteinivorum</name>
    <dbReference type="NCBI Taxonomy" id="1457365"/>
    <lineage>
        <taxon>Bacteria</taxon>
        <taxon>Pseudomonadati</taxon>
        <taxon>Balneolota</taxon>
        <taxon>Balneolia</taxon>
        <taxon>Balneolales</taxon>
        <taxon>Cyclonatronaceae</taxon>
        <taxon>Cyclonatronum</taxon>
    </lineage>
</organism>
<dbReference type="KEGG" id="cprv:CYPRO_0476"/>
<gene>
    <name evidence="1" type="ORF">CYPRO_0476</name>
</gene>
<evidence type="ECO:0000313" key="2">
    <source>
        <dbReference type="Proteomes" id="UP000254808"/>
    </source>
</evidence>
<dbReference type="SUPFAM" id="SSF46785">
    <property type="entry name" value="Winged helix' DNA-binding domain"/>
    <property type="match status" value="1"/>
</dbReference>
<evidence type="ECO:0000313" key="1">
    <source>
        <dbReference type="EMBL" id="AXI99761.1"/>
    </source>
</evidence>
<dbReference type="AlphaFoldDB" id="A0A345UH10"/>
<protein>
    <recommendedName>
        <fullName evidence="3">DUF3253 domain-containing protein</fullName>
    </recommendedName>
</protein>
<dbReference type="Proteomes" id="UP000254808">
    <property type="component" value="Chromosome"/>
</dbReference>
<accession>A0A345UH10</accession>
<sequence length="84" mass="9350">MQKPDLREEIMQLAAKRGPDASLCPSEPARSFFGPAWRDHMPDVRETAARLAEAGKIRVTQKGQPVDIRTAKGPVRLRLREEGG</sequence>
<dbReference type="InterPro" id="IPR036390">
    <property type="entry name" value="WH_DNA-bd_sf"/>
</dbReference>
<name>A0A345UH10_9BACT</name>
<evidence type="ECO:0008006" key="3">
    <source>
        <dbReference type="Google" id="ProtNLM"/>
    </source>
</evidence>
<dbReference type="InterPro" id="IPR036388">
    <property type="entry name" value="WH-like_DNA-bd_sf"/>
</dbReference>
<dbReference type="OrthoDB" id="711646at2"/>
<dbReference type="Pfam" id="PF11625">
    <property type="entry name" value="DUF3253"/>
    <property type="match status" value="1"/>
</dbReference>
<dbReference type="InterPro" id="IPR021660">
    <property type="entry name" value="DUF3253"/>
</dbReference>
<keyword evidence="2" id="KW-1185">Reference proteome</keyword>
<dbReference type="RefSeq" id="WP_114983098.1">
    <property type="nucleotide sequence ID" value="NZ_CP027806.1"/>
</dbReference>